<name>A0AAV0TCD9_HYABA</name>
<sequence length="136" mass="14755">MQYVVLSALSCGEWTRTRRPRTDGRATAGGADGATLPDQTLTERVRLVGENCVATVPSSTALGTECGDAMPSEDADPDVRVLQAQMLSDTTNSQRQAPERWQQVVHRTYISTTAFVDPKHAKEAMRAFRTAAAVFA</sequence>
<accession>A0AAV0TCD9</accession>
<dbReference type="AlphaFoldDB" id="A0AAV0TCD9"/>
<reference evidence="1" key="1">
    <citation type="submission" date="2022-12" db="EMBL/GenBank/DDBJ databases">
        <authorList>
            <person name="Webb A."/>
        </authorList>
    </citation>
    <scope>NUCLEOTIDE SEQUENCE</scope>
    <source>
        <strain evidence="1">Hp1</strain>
    </source>
</reference>
<evidence type="ECO:0000313" key="1">
    <source>
        <dbReference type="EMBL" id="CAI5718400.1"/>
    </source>
</evidence>
<dbReference type="EMBL" id="CANTFL010000204">
    <property type="protein sequence ID" value="CAI5718400.1"/>
    <property type="molecule type" value="Genomic_DNA"/>
</dbReference>
<evidence type="ECO:0000313" key="2">
    <source>
        <dbReference type="Proteomes" id="UP001162031"/>
    </source>
</evidence>
<organism evidence="1 2">
    <name type="scientific">Hyaloperonospora brassicae</name>
    <name type="common">Brassica downy mildew</name>
    <name type="synonym">Peronospora brassicae</name>
    <dbReference type="NCBI Taxonomy" id="162125"/>
    <lineage>
        <taxon>Eukaryota</taxon>
        <taxon>Sar</taxon>
        <taxon>Stramenopiles</taxon>
        <taxon>Oomycota</taxon>
        <taxon>Peronosporomycetes</taxon>
        <taxon>Peronosporales</taxon>
        <taxon>Peronosporaceae</taxon>
        <taxon>Hyaloperonospora</taxon>
    </lineage>
</organism>
<comment type="caution">
    <text evidence="1">The sequence shown here is derived from an EMBL/GenBank/DDBJ whole genome shotgun (WGS) entry which is preliminary data.</text>
</comment>
<evidence type="ECO:0008006" key="3">
    <source>
        <dbReference type="Google" id="ProtNLM"/>
    </source>
</evidence>
<protein>
    <recommendedName>
        <fullName evidence="3">RxLR effector candidate protein</fullName>
    </recommendedName>
</protein>
<proteinExistence type="predicted"/>
<gene>
    <name evidence="1" type="ORF">HBR001_LOCUS2001</name>
</gene>
<keyword evidence="2" id="KW-1185">Reference proteome</keyword>
<dbReference type="Proteomes" id="UP001162031">
    <property type="component" value="Unassembled WGS sequence"/>
</dbReference>